<evidence type="ECO:0000313" key="1">
    <source>
        <dbReference type="EMBL" id="MDR7297299.1"/>
    </source>
</evidence>
<organism evidence="1 2">
    <name type="scientific">Pelomonas aquatica</name>
    <dbReference type="NCBI Taxonomy" id="431058"/>
    <lineage>
        <taxon>Bacteria</taxon>
        <taxon>Pseudomonadati</taxon>
        <taxon>Pseudomonadota</taxon>
        <taxon>Betaproteobacteria</taxon>
        <taxon>Burkholderiales</taxon>
        <taxon>Sphaerotilaceae</taxon>
        <taxon>Roseateles</taxon>
    </lineage>
</organism>
<dbReference type="RefSeq" id="WP_310345282.1">
    <property type="nucleotide sequence ID" value="NZ_JAVDXQ010000003.1"/>
</dbReference>
<dbReference type="SUPFAM" id="SSF48452">
    <property type="entry name" value="TPR-like"/>
    <property type="match status" value="1"/>
</dbReference>
<dbReference type="Proteomes" id="UP001180536">
    <property type="component" value="Unassembled WGS sequence"/>
</dbReference>
<dbReference type="InterPro" id="IPR010323">
    <property type="entry name" value="DUF924"/>
</dbReference>
<keyword evidence="2" id="KW-1185">Reference proteome</keyword>
<protein>
    <submittedName>
        <fullName evidence="1">Uncharacterized protein (DUF924 family)</fullName>
    </submittedName>
</protein>
<gene>
    <name evidence="1" type="ORF">J2X16_002646</name>
</gene>
<dbReference type="EMBL" id="JAVDXQ010000003">
    <property type="protein sequence ID" value="MDR7297299.1"/>
    <property type="molecule type" value="Genomic_DNA"/>
</dbReference>
<name>A0ABU1Z9K1_9BURK</name>
<reference evidence="1 2" key="1">
    <citation type="submission" date="2023-07" db="EMBL/GenBank/DDBJ databases">
        <title>Sorghum-associated microbial communities from plants grown in Nebraska, USA.</title>
        <authorList>
            <person name="Schachtman D."/>
        </authorList>
    </citation>
    <scope>NUCLEOTIDE SEQUENCE [LARGE SCALE GENOMIC DNA]</scope>
    <source>
        <strain evidence="1 2">BE310</strain>
    </source>
</reference>
<dbReference type="InterPro" id="IPR011990">
    <property type="entry name" value="TPR-like_helical_dom_sf"/>
</dbReference>
<accession>A0ABU1Z9K1</accession>
<comment type="caution">
    <text evidence="1">The sequence shown here is derived from an EMBL/GenBank/DDBJ whole genome shotgun (WGS) entry which is preliminary data.</text>
</comment>
<sequence length="178" mass="20067">MPGSVLAFWFQEIQPAQWWKVDPAFDALVRTRFGALHEQAKRCELFAWRATPEGRLAEVIVLDQFARNIHRGTPLAFAADPLALALAQEAVAAGADLQLQFEQRPFLYMPYMHSESAAIHAVGEPLMKDRAPQGTHDFELRHKAIVDRFGRYPHRNAILGRASTADELEFLKQPGSSF</sequence>
<dbReference type="Pfam" id="PF06041">
    <property type="entry name" value="DUF924"/>
    <property type="match status" value="1"/>
</dbReference>
<dbReference type="Gene3D" id="1.25.40.10">
    <property type="entry name" value="Tetratricopeptide repeat domain"/>
    <property type="match status" value="1"/>
</dbReference>
<dbReference type="Gene3D" id="1.20.58.320">
    <property type="entry name" value="TPR-like"/>
    <property type="match status" value="1"/>
</dbReference>
<proteinExistence type="predicted"/>
<evidence type="ECO:0000313" key="2">
    <source>
        <dbReference type="Proteomes" id="UP001180536"/>
    </source>
</evidence>